<comment type="caution">
    <text evidence="2">The sequence shown here is derived from an EMBL/GenBank/DDBJ whole genome shotgun (WGS) entry which is preliminary data.</text>
</comment>
<feature type="compositionally biased region" description="Basic residues" evidence="1">
    <location>
        <begin position="519"/>
        <end position="539"/>
    </location>
</feature>
<name>A0A9W7AE14_9STRA</name>
<accession>A0A9W7AE14</accession>
<feature type="compositionally biased region" description="Acidic residues" evidence="1">
    <location>
        <begin position="316"/>
        <end position="335"/>
    </location>
</feature>
<feature type="compositionally biased region" description="Low complexity" evidence="1">
    <location>
        <begin position="169"/>
        <end position="183"/>
    </location>
</feature>
<dbReference type="OrthoDB" id="10443159at2759"/>
<feature type="compositionally biased region" description="Polar residues" evidence="1">
    <location>
        <begin position="152"/>
        <end position="164"/>
    </location>
</feature>
<feature type="compositionally biased region" description="Acidic residues" evidence="1">
    <location>
        <begin position="542"/>
        <end position="572"/>
    </location>
</feature>
<evidence type="ECO:0000256" key="1">
    <source>
        <dbReference type="SAM" id="MobiDB-lite"/>
    </source>
</evidence>
<sequence length="792" mass="87357">MGKTRLNPLKKKTLPSGAPAEKIYAVISDSLLNIDQALVDNDAVRQSFRTVHDSTLAQYEADLAQWDKEIAKFPPTLEQYEKLKAAERAMDAQFNNAVNNPNHSLAFHLQKPEDEREIFAADNIYDDQYDDDEDIMGGGTLDDVPLSFQQSAIDSRYPSPTTASRRGPKSSSMGGAGGSVVSKKLSKAEKEEKKAWDTYEKFVVREDLFSKMANIQAMEKEIETRLQSEGLTDMERKGLQKELDRTSVRYSNYILQEVSSYKPRLTAAKVGKKAEEDLGDLSHLGVGMGSIQEMMTAMEESYYAAEGAGDDGGMMLDDDDGIYDDDDYDDEDYEEPPQGSYDMPDPQAWLKEQQQQGKQGRSASPTSQPMSGVEQADAAFGELNAFVSNAMDESERVAINDPFHFTNMQDLPAVRPSAPDPGNNERNNRSRGGGGGTGVAAGEEEGGRGSPGLRDLIQSNTNHVDPYFPSLESFKTKEQDNAAYFMPGFQGKNFFKGVPQSAGAYWTAGRAKTREEKRKGKKKKRKGKKKRGRKGKKRGGFAEEEEGEGHEEDYGDGFEDEGDGEEEGELDEEALKAKKWKEEMRKKYQDWSGENKEAEDYGDEFEEEDKAEREDGEVGEREEEGEEGEEKKEEGGAVVEAKTKKGEMGVTEKLLSKEVAIQRVKEVSEELAAIVLESVSKKLEIEDVAVDGEGGNRKGPGGRKRTTLIVVPAKKGASPNATTPKAAEGGFTERLLSIALEEEARGRRASATNFIEDVMVFCGVPKGAKKIVAENYIAELVNEAVVKLANKS</sequence>
<dbReference type="AlphaFoldDB" id="A0A9W7AE14"/>
<organism evidence="2 3">
    <name type="scientific">Triparma retinervis</name>
    <dbReference type="NCBI Taxonomy" id="2557542"/>
    <lineage>
        <taxon>Eukaryota</taxon>
        <taxon>Sar</taxon>
        <taxon>Stramenopiles</taxon>
        <taxon>Ochrophyta</taxon>
        <taxon>Bolidophyceae</taxon>
        <taxon>Parmales</taxon>
        <taxon>Triparmaceae</taxon>
        <taxon>Triparma</taxon>
    </lineage>
</organism>
<evidence type="ECO:0000313" key="2">
    <source>
        <dbReference type="EMBL" id="GMH68235.1"/>
    </source>
</evidence>
<feature type="compositionally biased region" description="Polar residues" evidence="1">
    <location>
        <begin position="352"/>
        <end position="370"/>
    </location>
</feature>
<dbReference type="EMBL" id="BRXZ01004091">
    <property type="protein sequence ID" value="GMH68235.1"/>
    <property type="molecule type" value="Genomic_DNA"/>
</dbReference>
<dbReference type="Proteomes" id="UP001165082">
    <property type="component" value="Unassembled WGS sequence"/>
</dbReference>
<evidence type="ECO:0000313" key="3">
    <source>
        <dbReference type="Proteomes" id="UP001165082"/>
    </source>
</evidence>
<gene>
    <name evidence="2" type="ORF">TrRE_jg8957</name>
</gene>
<proteinExistence type="predicted"/>
<feature type="region of interest" description="Disordered" evidence="1">
    <location>
        <begin position="505"/>
        <end position="644"/>
    </location>
</feature>
<feature type="compositionally biased region" description="Basic and acidic residues" evidence="1">
    <location>
        <begin position="629"/>
        <end position="644"/>
    </location>
</feature>
<feature type="region of interest" description="Disordered" evidence="1">
    <location>
        <begin position="309"/>
        <end position="373"/>
    </location>
</feature>
<feature type="region of interest" description="Disordered" evidence="1">
    <location>
        <begin position="152"/>
        <end position="184"/>
    </location>
</feature>
<feature type="compositionally biased region" description="Acidic residues" evidence="1">
    <location>
        <begin position="600"/>
        <end position="609"/>
    </location>
</feature>
<keyword evidence="3" id="KW-1185">Reference proteome</keyword>
<feature type="region of interest" description="Disordered" evidence="1">
    <location>
        <begin position="409"/>
        <end position="464"/>
    </location>
</feature>
<feature type="compositionally biased region" description="Basic and acidic residues" evidence="1">
    <location>
        <begin position="610"/>
        <end position="619"/>
    </location>
</feature>
<protein>
    <submittedName>
        <fullName evidence="2">Uncharacterized protein</fullName>
    </submittedName>
</protein>
<reference evidence="2" key="1">
    <citation type="submission" date="2022-07" db="EMBL/GenBank/DDBJ databases">
        <title>Genome analysis of Parmales, a sister group of diatoms, reveals the evolutionary specialization of diatoms from phago-mixotrophs to photoautotrophs.</title>
        <authorList>
            <person name="Ban H."/>
            <person name="Sato S."/>
            <person name="Yoshikawa S."/>
            <person name="Kazumasa Y."/>
            <person name="Nakamura Y."/>
            <person name="Ichinomiya M."/>
            <person name="Saitoh K."/>
            <person name="Sato N."/>
            <person name="Blanc-Mathieu R."/>
            <person name="Endo H."/>
            <person name="Kuwata A."/>
            <person name="Ogata H."/>
        </authorList>
    </citation>
    <scope>NUCLEOTIDE SEQUENCE</scope>
</reference>
<feature type="compositionally biased region" description="Basic and acidic residues" evidence="1">
    <location>
        <begin position="573"/>
        <end position="599"/>
    </location>
</feature>